<dbReference type="PROSITE" id="PS51257">
    <property type="entry name" value="PROKAR_LIPOPROTEIN"/>
    <property type="match status" value="1"/>
</dbReference>
<evidence type="ECO:0000256" key="1">
    <source>
        <dbReference type="ARBA" id="ARBA00004196"/>
    </source>
</evidence>
<evidence type="ECO:0000313" key="5">
    <source>
        <dbReference type="EMBL" id="CAB4634190.1"/>
    </source>
</evidence>
<reference evidence="5" key="1">
    <citation type="submission" date="2020-05" db="EMBL/GenBank/DDBJ databases">
        <authorList>
            <person name="Chiriac C."/>
            <person name="Salcher M."/>
            <person name="Ghai R."/>
            <person name="Kavagutti S V."/>
        </authorList>
    </citation>
    <scope>NUCLEOTIDE SEQUENCE</scope>
</reference>
<evidence type="ECO:0000256" key="2">
    <source>
        <dbReference type="ARBA" id="ARBA00007639"/>
    </source>
</evidence>
<dbReference type="AlphaFoldDB" id="A0A6J6JBF4"/>
<dbReference type="Pfam" id="PF13407">
    <property type="entry name" value="Peripla_BP_4"/>
    <property type="match status" value="1"/>
</dbReference>
<dbReference type="EMBL" id="CAEZTH010000037">
    <property type="protein sequence ID" value="CAB4561050.1"/>
    <property type="molecule type" value="Genomic_DNA"/>
</dbReference>
<dbReference type="SUPFAM" id="SSF53822">
    <property type="entry name" value="Periplasmic binding protein-like I"/>
    <property type="match status" value="1"/>
</dbReference>
<evidence type="ECO:0000313" key="4">
    <source>
        <dbReference type="EMBL" id="CAB4561050.1"/>
    </source>
</evidence>
<dbReference type="GO" id="GO:0030288">
    <property type="term" value="C:outer membrane-bounded periplasmic space"/>
    <property type="evidence" value="ECO:0007669"/>
    <property type="project" value="TreeGrafter"/>
</dbReference>
<comment type="subcellular location">
    <subcellularLocation>
        <location evidence="1">Cell envelope</location>
    </subcellularLocation>
</comment>
<dbReference type="EMBL" id="CAFBLL010000110">
    <property type="protein sequence ID" value="CAB4868753.1"/>
    <property type="molecule type" value="Genomic_DNA"/>
</dbReference>
<dbReference type="EMBL" id="CAEZVU010000058">
    <property type="protein sequence ID" value="CAB4634190.1"/>
    <property type="molecule type" value="Genomic_DNA"/>
</dbReference>
<evidence type="ECO:0000259" key="3">
    <source>
        <dbReference type="Pfam" id="PF13407"/>
    </source>
</evidence>
<dbReference type="InterPro" id="IPR025997">
    <property type="entry name" value="SBP_2_dom"/>
</dbReference>
<name>A0A6J6JBF4_9ZZZZ</name>
<accession>A0A6J6JBF4</accession>
<dbReference type="Gene3D" id="3.40.50.2300">
    <property type="match status" value="2"/>
</dbReference>
<evidence type="ECO:0000313" key="6">
    <source>
        <dbReference type="EMBL" id="CAB4868753.1"/>
    </source>
</evidence>
<protein>
    <submittedName>
        <fullName evidence="5">Unannotated protein</fullName>
    </submittedName>
</protein>
<comment type="similarity">
    <text evidence="2">Belongs to the bacterial solute-binding protein 2 family.</text>
</comment>
<dbReference type="InterPro" id="IPR050555">
    <property type="entry name" value="Bact_Solute-Bind_Prot2"/>
</dbReference>
<dbReference type="CDD" id="cd06312">
    <property type="entry name" value="PBP1_ABC_sugar_binding-like"/>
    <property type="match status" value="1"/>
</dbReference>
<proteinExistence type="inferred from homology"/>
<dbReference type="PANTHER" id="PTHR30036:SF7">
    <property type="entry name" value="ABC TRANSPORTER PERIPLASMIC-BINDING PROTEIN YPHF"/>
    <property type="match status" value="1"/>
</dbReference>
<feature type="domain" description="Periplasmic binding protein" evidence="3">
    <location>
        <begin position="42"/>
        <end position="286"/>
    </location>
</feature>
<dbReference type="PANTHER" id="PTHR30036">
    <property type="entry name" value="D-XYLOSE-BINDING PERIPLASMIC PROTEIN"/>
    <property type="match status" value="1"/>
</dbReference>
<dbReference type="InterPro" id="IPR028082">
    <property type="entry name" value="Peripla_BP_I"/>
</dbReference>
<gene>
    <name evidence="4" type="ORF">UFOPK1639_00448</name>
    <name evidence="5" type="ORF">UFOPK2132_00418</name>
    <name evidence="6" type="ORF">UFOPK3389_00593</name>
</gene>
<sequence>MNIKKLAALVAVSALVLTGCATTAAEEETAAPASDFKICVYTHGDGGGFWTVAQKGAEQAGVDLGVTVDYQGSTNDSAKQAQTIEAGIAGGCDAIAASAPDPGAIKDAMLAAAAAGIPTVTMNSGSAVFKELGAITHVGQDEFIAGQEAGLRFNEAGLTKILCPLQEAANVGLEERCAGAADTFDGEVVNFNLDGGLADLTAASAKIKAALEADPTYDGVFALNADIAAKAVLPAVTDLGVEMYIGTVDMSAEALDAIEAGTIAFAIDQQQYAQGYLSVALLYLNLTNGHTLGGGLPMYTGPGFVDSTNVATVKALVAAGTR</sequence>
<dbReference type="GO" id="GO:0030246">
    <property type="term" value="F:carbohydrate binding"/>
    <property type="evidence" value="ECO:0007669"/>
    <property type="project" value="TreeGrafter"/>
</dbReference>
<organism evidence="5">
    <name type="scientific">freshwater metagenome</name>
    <dbReference type="NCBI Taxonomy" id="449393"/>
    <lineage>
        <taxon>unclassified sequences</taxon>
        <taxon>metagenomes</taxon>
        <taxon>ecological metagenomes</taxon>
    </lineage>
</organism>